<organism evidence="1 2">
    <name type="scientific">Sporosarcina gallistercoris</name>
    <dbReference type="NCBI Taxonomy" id="2762245"/>
    <lineage>
        <taxon>Bacteria</taxon>
        <taxon>Bacillati</taxon>
        <taxon>Bacillota</taxon>
        <taxon>Bacilli</taxon>
        <taxon>Bacillales</taxon>
        <taxon>Caryophanaceae</taxon>
        <taxon>Sporosarcina</taxon>
    </lineage>
</organism>
<evidence type="ECO:0008006" key="3">
    <source>
        <dbReference type="Google" id="ProtNLM"/>
    </source>
</evidence>
<proteinExistence type="predicted"/>
<dbReference type="RefSeq" id="WP_191688953.1">
    <property type="nucleotide sequence ID" value="NZ_JACSQY010000003.1"/>
</dbReference>
<gene>
    <name evidence="1" type="ORF">H9659_05595</name>
</gene>
<dbReference type="EMBL" id="JACSQY010000003">
    <property type="protein sequence ID" value="MBD7907794.1"/>
    <property type="molecule type" value="Genomic_DNA"/>
</dbReference>
<sequence length="192" mass="21481">MITKWMTNYMAGHNAQEEIALNTLQKEFLVKKGLLSPDMKILEAPAFAPTYSLSNKETDEPLETPANTGELAVSYVKTHPNDYMFAEEALFTTIGIDGVVLEMDDVFGTITALFGLQVQKKHGEWIKKYIDTKLGTAPGTRSLMFSADDGLWDVNIALDYVTGFSETLTFNETLELVYEFVFNMLVALEEEA</sequence>
<evidence type="ECO:0000313" key="2">
    <source>
        <dbReference type="Proteomes" id="UP000659496"/>
    </source>
</evidence>
<accession>A0ABR8PI86</accession>
<keyword evidence="2" id="KW-1185">Reference proteome</keyword>
<protein>
    <recommendedName>
        <fullName evidence="3">Branched-chain amino acid aminotransferase</fullName>
    </recommendedName>
</protein>
<dbReference type="Proteomes" id="UP000659496">
    <property type="component" value="Unassembled WGS sequence"/>
</dbReference>
<reference evidence="1 2" key="1">
    <citation type="submission" date="2020-08" db="EMBL/GenBank/DDBJ databases">
        <title>A Genomic Blueprint of the Chicken Gut Microbiome.</title>
        <authorList>
            <person name="Gilroy R."/>
            <person name="Ravi A."/>
            <person name="Getino M."/>
            <person name="Pursley I."/>
            <person name="Horton D.L."/>
            <person name="Alikhan N.-F."/>
            <person name="Baker D."/>
            <person name="Gharbi K."/>
            <person name="Hall N."/>
            <person name="Watson M."/>
            <person name="Adriaenssens E.M."/>
            <person name="Foster-Nyarko E."/>
            <person name="Jarju S."/>
            <person name="Secka A."/>
            <person name="Antonio M."/>
            <person name="Oren A."/>
            <person name="Chaudhuri R."/>
            <person name="La Ragione R.M."/>
            <person name="Hildebrand F."/>
            <person name="Pallen M.J."/>
        </authorList>
    </citation>
    <scope>NUCLEOTIDE SEQUENCE [LARGE SCALE GENOMIC DNA]</scope>
    <source>
        <strain evidence="1 2">Sa3CUA8</strain>
    </source>
</reference>
<name>A0ABR8PI86_9BACL</name>
<comment type="caution">
    <text evidence="1">The sequence shown here is derived from an EMBL/GenBank/DDBJ whole genome shotgun (WGS) entry which is preliminary data.</text>
</comment>
<evidence type="ECO:0000313" key="1">
    <source>
        <dbReference type="EMBL" id="MBD7907794.1"/>
    </source>
</evidence>